<feature type="domain" description="Peptidase M28" evidence="5">
    <location>
        <begin position="84"/>
        <end position="151"/>
    </location>
</feature>
<dbReference type="GO" id="GO:0006508">
    <property type="term" value="P:proteolysis"/>
    <property type="evidence" value="ECO:0007669"/>
    <property type="project" value="InterPro"/>
</dbReference>
<feature type="signal peptide" evidence="4">
    <location>
        <begin position="1"/>
        <end position="17"/>
    </location>
</feature>
<organism>
    <name type="scientific">Branchiostoma floridae</name>
    <name type="common">Florida lancelet</name>
    <name type="synonym">Amphioxus</name>
    <dbReference type="NCBI Taxonomy" id="7739"/>
    <lineage>
        <taxon>Eukaryota</taxon>
        <taxon>Metazoa</taxon>
        <taxon>Chordata</taxon>
        <taxon>Cephalochordata</taxon>
        <taxon>Leptocardii</taxon>
        <taxon>Amphioxiformes</taxon>
        <taxon>Branchiostomatidae</taxon>
        <taxon>Branchiostoma</taxon>
    </lineage>
</organism>
<name>C3YAD6_BRAFL</name>
<feature type="domain" description="Peptidase M28" evidence="5">
    <location>
        <begin position="689"/>
        <end position="756"/>
    </location>
</feature>
<accession>C3YAD6</accession>
<gene>
    <name evidence="6" type="ORF">BRAFLDRAFT_72557</name>
</gene>
<evidence type="ECO:0000256" key="2">
    <source>
        <dbReference type="ARBA" id="ARBA00005634"/>
    </source>
</evidence>
<evidence type="ECO:0000256" key="4">
    <source>
        <dbReference type="SAM" id="SignalP"/>
    </source>
</evidence>
<comment type="cofactor">
    <cofactor evidence="1">
        <name>Zn(2+)</name>
        <dbReference type="ChEBI" id="CHEBI:29105"/>
    </cofactor>
</comment>
<feature type="domain" description="Peptidase M28" evidence="5">
    <location>
        <begin position="2014"/>
        <end position="2138"/>
    </location>
</feature>
<feature type="transmembrane region" description="Helical" evidence="3">
    <location>
        <begin position="1130"/>
        <end position="1156"/>
    </location>
</feature>
<evidence type="ECO:0000256" key="3">
    <source>
        <dbReference type="SAM" id="Phobius"/>
    </source>
</evidence>
<comment type="similarity">
    <text evidence="2">Belongs to the peptidase M28 family. M28B subfamily.</text>
</comment>
<evidence type="ECO:0000259" key="5">
    <source>
        <dbReference type="Pfam" id="PF04389"/>
    </source>
</evidence>
<dbReference type="InterPro" id="IPR007484">
    <property type="entry name" value="Peptidase_M28"/>
</dbReference>
<keyword evidence="4" id="KW-0732">Signal</keyword>
<dbReference type="eggNOG" id="KOG2194">
    <property type="taxonomic scope" value="Eukaryota"/>
</dbReference>
<dbReference type="Pfam" id="PF04389">
    <property type="entry name" value="Peptidase_M28"/>
    <property type="match status" value="4"/>
</dbReference>
<evidence type="ECO:0000313" key="6">
    <source>
        <dbReference type="EMBL" id="EEN62684.1"/>
    </source>
</evidence>
<keyword evidence="3" id="KW-1133">Transmembrane helix</keyword>
<dbReference type="Gene3D" id="3.40.630.10">
    <property type="entry name" value="Zn peptidases"/>
    <property type="match status" value="4"/>
</dbReference>
<dbReference type="PANTHER" id="PTHR12147:SF26">
    <property type="entry name" value="PEPTIDASE M28 DOMAIN-CONTAINING PROTEIN"/>
    <property type="match status" value="1"/>
</dbReference>
<feature type="transmembrane region" description="Helical" evidence="3">
    <location>
        <begin position="1172"/>
        <end position="1189"/>
    </location>
</feature>
<proteinExistence type="inferred from homology"/>
<evidence type="ECO:0000256" key="1">
    <source>
        <dbReference type="ARBA" id="ARBA00001947"/>
    </source>
</evidence>
<dbReference type="SUPFAM" id="SSF53187">
    <property type="entry name" value="Zn-dependent exopeptidases"/>
    <property type="match status" value="4"/>
</dbReference>
<reference evidence="6" key="1">
    <citation type="journal article" date="2008" name="Nature">
        <title>The amphioxus genome and the evolution of the chordate karyotype.</title>
        <authorList>
            <consortium name="US DOE Joint Genome Institute (JGI-PGF)"/>
            <person name="Putnam N.H."/>
            <person name="Butts T."/>
            <person name="Ferrier D.E.K."/>
            <person name="Furlong R.F."/>
            <person name="Hellsten U."/>
            <person name="Kawashima T."/>
            <person name="Robinson-Rechavi M."/>
            <person name="Shoguchi E."/>
            <person name="Terry A."/>
            <person name="Yu J.-K."/>
            <person name="Benito-Gutierrez E.L."/>
            <person name="Dubchak I."/>
            <person name="Garcia-Fernandez J."/>
            <person name="Gibson-Brown J.J."/>
            <person name="Grigoriev I.V."/>
            <person name="Horton A.C."/>
            <person name="de Jong P.J."/>
            <person name="Jurka J."/>
            <person name="Kapitonov V.V."/>
            <person name="Kohara Y."/>
            <person name="Kuroki Y."/>
            <person name="Lindquist E."/>
            <person name="Lucas S."/>
            <person name="Osoegawa K."/>
            <person name="Pennacchio L.A."/>
            <person name="Salamov A.A."/>
            <person name="Satou Y."/>
            <person name="Sauka-Spengler T."/>
            <person name="Schmutz J."/>
            <person name="Shin-I T."/>
            <person name="Toyoda A."/>
            <person name="Bronner-Fraser M."/>
            <person name="Fujiyama A."/>
            <person name="Holland L.Z."/>
            <person name="Holland P.W.H."/>
            <person name="Satoh N."/>
            <person name="Rokhsar D.S."/>
        </authorList>
    </citation>
    <scope>NUCLEOTIDE SEQUENCE [LARGE SCALE GENOMIC DNA]</scope>
    <source>
        <strain evidence="6">S238N-H82</strain>
        <tissue evidence="6">Testes</tissue>
    </source>
</reference>
<feature type="chain" id="PRO_5002935338" description="Peptidase M28 domain-containing protein" evidence="4">
    <location>
        <begin position="18"/>
        <end position="2489"/>
    </location>
</feature>
<keyword evidence="3" id="KW-0472">Membrane</keyword>
<sequence>MILSLSLLLVSIAGLEAAKPETSRDNLRSLLTDHFTTPRHHITNPDGLVAAENFIYDTFKSYNMQVLKHQFILVKDGARHPGVNVVGLWPGRYFMTPQDRPVLLTAHYESPYDMSGVEDNGSGLAALLESARLITSQPCLQDYTVIFTAFDYSANFERDLQTSPCQTVACGCRQFVNEVLMPFMSDSHIGTTDIQGVIVMYGLLNYNNTPGAQEIPNEDVFRTVPGLSDAANLIRADGYRGNFVTSIYRGVDSPLAAAFNNKFDEAADQRFKIRNLTLPFSNITDQTKQDPQWPIFNALIDADIKALYEVIPDVKAMILTDTVHLRGREKAWPSLTASDSMTITDERLDFLKKTTDAVTRMVEDLTGHKETCGKDPLTEFPGQAGFQMRGELQTSTRSQQNVTLTVHDVKLHGVVNVTLSGTAWSLLMIGMFDPLDHILHLHLHEPVVDLDGVPFGTLTCKVIGRFRPRDSGVMFTGRMRGHCSSTLSFFGDGGFESGGFMALYSSKATGSSEPSLALPVVLSLLGGMAFSAALAAVAWFVYTNFSEKPRFLITLEAIDTVPRSLSMKPVHMRTPPVQQRPRQFKGDLGDISQNGLRRGVGETATMILSLSLLLVSIAGLEAAKPESSRDALRSLLTDHFTTPRHHVTNPDGLVAAENFIYDTFKSYNMQVVKHDFILVKNGDRHPGVNVVGLWPGRYFMTPQDRPFMLTAHYESPYDMSGVEDNGSGLAALLESARLITSQPCLQDYTVVFTAFDYSANFERGKLTWDLPTNLQTSPCETVACGCRQFVHEVLVPFMSDSHIGPTDIQGIIVMDGLLNYNNTPGAQEIPSEDVFRTVPGLSEAANLVRADGYRGNFVTSIYREVDSPLAAAFNNKFDEAADQRFKIRSLTLPFSNITDQTKQDPLWPLFNALIDADIKALYEVIPDVRAVLLTDTVHLRGREKDWQSLTASDSMTITAERLDFLKKTTDAVTRMVEDLTGHKETCGKDPLIEFPGQAGFQMRGELQTSTRSLQNVTLTVHDVKPHGVVTVTLSGQTWRLPMIGMFDPLDHILHLVIQEPVTDLDGMQFGTLTCKVIGRFRPRDSGVMFTGRMRGHCSSTLSFFGDGGFESGGFMALYSGKAAGSSGPSLALPVVFSLLAGMAFSAALAAVAWFLYTNTANLSTGVGNTVKMILPVVLLLVSIAGLEAAQPESSRDALRSLLTDHFTTPRHHVTNPDGLDAAENFIYDTFKSYNMQVIKQVFSLQKNGVPGLVDSANAIRDDGYRGDFVAVISRDLDSPLAAAFNNKFDEAGNSQYKRRSLTLPFTAITDQTKQDPLWPLYDGLTDADVKAFYEVVPDLKAIFLTDTVIFRGREKKWSSLTADDSMTITDERLDFLKKTTDAVTRMVEDLTGHKETCGKDPLTEFPGQAGYQMKGKLQMTDVTNENVKFTVHDVQPHGIVTVTLAGQAWSLDMIGMFDPLEHILHLHIQVPAAGVNGQYFGTISCKVLGRFHFHDSAVMFTARMRGHCGSSALTFYGGRGGGSGGGFERAGFMALYKSDDTGSSGPSLALPVVLSLLGGMAFSAALAAVAWFVYTSTNRHHSANPEFKEATRVFLTDTFQSYGLHVTLQNFTSDRTGYQGENIIGTLSGRFTGTPADMPVLLAAHYDTMPDTPGVDDNGSGMAALLESARLITSQPCKLTHSVIFVAFDFEEYGKEGSTVYVRNILVPYLTQNGIPLADFQGAVSMDTLMNYNNSEGLQYVPSEFGMVPDPDNMYNNVAADGFRGNFVGVVGRRAYDARLYSPFLQSWNGTAQYRTVSMLLPMRDVYQDGPSDPFWPVYRELLRSDHASFWREHPDLKAVQLTDTGQFRGHMQQCYHRECDDLRVVTEDGLLFLKKTTDAVTSTLLRLAGGGENCTVVAPSSVPPAARAGVTAPIQPGSDVENLQRLLLNRFILASASAAVAGAGVTAPIQPGSDVENLRRLLRDHFGTNRHHVTNPNQKYVVKSFIYQTFKDYGLQMVYHLFVANSTKFPGVNVVGRWPGRYTDTPRDKPLVLMAHYDTSRSGGGVDDNGSGLAALLESARLITSQPCLQDHTIDFVAVDLKDQEISIPDAACWEGNCGSRAYVTDMLLPYLQLSNIEPANVGGAFVLDSILNYNSTEGSQGSEGLSDISSTPGIARAYENVQKDNFRGNFIGVLARESFDYSLYGAFDLSWTFANPDPKYKFQLAKIPIKDVAKDGPSSPYWPVYQAMTQFGDHYSFWTENPDLKAVLITDTGLYRGRMSKCYHLSCDNLSWISDDNLGFLKKTTDVVSSSLLYLAGSPETCPDPVTAAPDAFKKGFVLRGTVDQHLEAPYDITFRVDSFSETGLVRARVVVNEFALSTKVVGRFDSVSKQLNLRLTEPQIEAQWDLDDVVKEMAWAMGGRVTKIQDSLLYVGTANWGPRTEYPQQVAFNLFTTDAEPRAASALPSVLGTLCVLLFAAVVAMGGWIIYKRVKLAEPFSQDQASSEMS</sequence>
<dbReference type="EMBL" id="GG666494">
    <property type="protein sequence ID" value="EEN62684.1"/>
    <property type="molecule type" value="Genomic_DNA"/>
</dbReference>
<dbReference type="InParanoid" id="C3YAD6"/>
<protein>
    <recommendedName>
        <fullName evidence="5">Peptidase M28 domain-containing protein</fullName>
    </recommendedName>
</protein>
<feature type="domain" description="Peptidase M28" evidence="5">
    <location>
        <begin position="1622"/>
        <end position="1736"/>
    </location>
</feature>
<feature type="transmembrane region" description="Helical" evidence="3">
    <location>
        <begin position="2449"/>
        <end position="2470"/>
    </location>
</feature>
<dbReference type="GO" id="GO:0008235">
    <property type="term" value="F:metalloexopeptidase activity"/>
    <property type="evidence" value="ECO:0007669"/>
    <property type="project" value="InterPro"/>
</dbReference>
<keyword evidence="3" id="KW-0812">Transmembrane</keyword>
<dbReference type="PANTHER" id="PTHR12147">
    <property type="entry name" value="METALLOPEPTIDASE M28 FAMILY MEMBER"/>
    <property type="match status" value="1"/>
</dbReference>
<dbReference type="InterPro" id="IPR045175">
    <property type="entry name" value="M28_fam"/>
</dbReference>